<comment type="caution">
    <text evidence="1">The sequence shown here is derived from an EMBL/GenBank/DDBJ whole genome shotgun (WGS) entry which is preliminary data.</text>
</comment>
<evidence type="ECO:0000313" key="1">
    <source>
        <dbReference type="EMBL" id="GBH21937.1"/>
    </source>
</evidence>
<accession>A0A2V0RA13</accession>
<sequence>MASFSLRAPIVPADVTETTGGAADMAYRVTQHHPAPERSGDNITTDYRSGIPFGPIRSAIKALEEKTLHLRGDEYIAMVHNRYGNPHHPTEHATAGAMSILAGEDDHVPLAAILPPTYDSQGKMTAAPMHMVSTGVNPASKQTSMVALTVDDLLSQSGLAWTDQGSVETRFLPMATLGRLADESGREVPTVITLSPSYTFDACLLGTNAGLAQNSVETDPGYVNLAPGFDEVRINLYIVNPADGLNFRIPEIESGSVGGFATSVEIPMVLFIDPLTTVDRARKVKVVNEYMESSIIPDPEVLRANLSANHTAAQWFKDLGGTDADPTADYDISTADVVNGTGPYFLEVSASTETRFASTHYAQGASLGRDTRGTVVVNFYYDPLLSANVPEGPGGKVLDRLVTVGDGGASPEGQVGKFGM</sequence>
<dbReference type="AlphaFoldDB" id="A0A2V0RA13"/>
<proteinExistence type="predicted"/>
<protein>
    <submittedName>
        <fullName evidence="1">Uncharacterized protein</fullName>
    </submittedName>
</protein>
<dbReference type="EMBL" id="BDQA01000464">
    <property type="protein sequence ID" value="GBH21937.1"/>
    <property type="molecule type" value="Genomic_RNA"/>
</dbReference>
<reference evidence="1" key="1">
    <citation type="submission" date="2017-04" db="EMBL/GenBank/DDBJ databases">
        <title>Unveiling RNA virosphere associated with marine microorganisms.</title>
        <authorList>
            <person name="Urayama S."/>
            <person name="Takaki Y."/>
            <person name="Nishi S."/>
            <person name="Yoshida Y."/>
            <person name="Deguchi S."/>
            <person name="Takai K."/>
            <person name="Nunoura T."/>
        </authorList>
    </citation>
    <scope>NUCLEOTIDE SEQUENCE</scope>
</reference>
<organism evidence="1">
    <name type="scientific">viral metagenome</name>
    <dbReference type="NCBI Taxonomy" id="1070528"/>
    <lineage>
        <taxon>unclassified sequences</taxon>
        <taxon>metagenomes</taxon>
        <taxon>organismal metagenomes</taxon>
    </lineage>
</organism>
<name>A0A2V0RA13_9ZZZZ</name>